<evidence type="ECO:0000256" key="1">
    <source>
        <dbReference type="PROSITE-ProRule" id="PRU00339"/>
    </source>
</evidence>
<evidence type="ECO:0000313" key="3">
    <source>
        <dbReference type="EMBL" id="ABJ81304.1"/>
    </source>
</evidence>
<dbReference type="OrthoDB" id="237792at2"/>
<dbReference type="Gene3D" id="2.60.120.380">
    <property type="match status" value="2"/>
</dbReference>
<dbReference type="STRING" id="234267.Acid_0292"/>
<dbReference type="SUPFAM" id="SSF48452">
    <property type="entry name" value="TPR-like"/>
    <property type="match status" value="1"/>
</dbReference>
<evidence type="ECO:0000256" key="2">
    <source>
        <dbReference type="SAM" id="Phobius"/>
    </source>
</evidence>
<accession>Q02CB2</accession>
<protein>
    <submittedName>
        <fullName evidence="3">Tetratricopeptide TPR_2 repeat protein</fullName>
    </submittedName>
</protein>
<dbReference type="AlphaFoldDB" id="Q02CB2"/>
<dbReference type="SUPFAM" id="SSF89260">
    <property type="entry name" value="Collagen-binding domain"/>
    <property type="match status" value="1"/>
</dbReference>
<keyword evidence="2" id="KW-0472">Membrane</keyword>
<dbReference type="PROSITE" id="PS50005">
    <property type="entry name" value="TPR"/>
    <property type="match status" value="1"/>
</dbReference>
<dbReference type="EMBL" id="CP000473">
    <property type="protein sequence ID" value="ABJ81304.1"/>
    <property type="molecule type" value="Genomic_DNA"/>
</dbReference>
<reference evidence="3" key="1">
    <citation type="submission" date="2006-10" db="EMBL/GenBank/DDBJ databases">
        <title>Complete sequence of Solibacter usitatus Ellin6076.</title>
        <authorList>
            <consortium name="US DOE Joint Genome Institute"/>
            <person name="Copeland A."/>
            <person name="Lucas S."/>
            <person name="Lapidus A."/>
            <person name="Barry K."/>
            <person name="Detter J.C."/>
            <person name="Glavina del Rio T."/>
            <person name="Hammon N."/>
            <person name="Israni S."/>
            <person name="Dalin E."/>
            <person name="Tice H."/>
            <person name="Pitluck S."/>
            <person name="Thompson L.S."/>
            <person name="Brettin T."/>
            <person name="Bruce D."/>
            <person name="Han C."/>
            <person name="Tapia R."/>
            <person name="Gilna P."/>
            <person name="Schmutz J."/>
            <person name="Larimer F."/>
            <person name="Land M."/>
            <person name="Hauser L."/>
            <person name="Kyrpides N."/>
            <person name="Mikhailova N."/>
            <person name="Janssen P.H."/>
            <person name="Kuske C.R."/>
            <person name="Richardson P."/>
        </authorList>
    </citation>
    <scope>NUCLEOTIDE SEQUENCE</scope>
    <source>
        <strain evidence="3">Ellin6076</strain>
    </source>
</reference>
<dbReference type="KEGG" id="sus:Acid_0292"/>
<feature type="transmembrane region" description="Helical" evidence="2">
    <location>
        <begin position="21"/>
        <end position="39"/>
    </location>
</feature>
<dbReference type="InParanoid" id="Q02CB2"/>
<keyword evidence="1" id="KW-0802">TPR repeat</keyword>
<organism evidence="3">
    <name type="scientific">Solibacter usitatus (strain Ellin6076)</name>
    <dbReference type="NCBI Taxonomy" id="234267"/>
    <lineage>
        <taxon>Bacteria</taxon>
        <taxon>Pseudomonadati</taxon>
        <taxon>Acidobacteriota</taxon>
        <taxon>Terriglobia</taxon>
        <taxon>Bryobacterales</taxon>
        <taxon>Solibacteraceae</taxon>
        <taxon>Candidatus Solibacter</taxon>
    </lineage>
</organism>
<dbReference type="eggNOG" id="COG0457">
    <property type="taxonomic scope" value="Bacteria"/>
</dbReference>
<keyword evidence="2" id="KW-1133">Transmembrane helix</keyword>
<dbReference type="InterPro" id="IPR019734">
    <property type="entry name" value="TPR_rpt"/>
</dbReference>
<dbReference type="Gene3D" id="1.25.40.10">
    <property type="entry name" value="Tetratricopeptide repeat domain"/>
    <property type="match status" value="1"/>
</dbReference>
<dbReference type="HOGENOM" id="CLU_679527_0_0_0"/>
<gene>
    <name evidence="3" type="ordered locus">Acid_0292</name>
</gene>
<sequence precursor="true">MSAPLYKKKRKKNHRSVVWRYWWLPLVVAGVGMMLWVATGPRWSRAKVSLPLGNRPISGYSSSTATVLQEFLHFYGKPLDNAEIERLCNQANERVAAKDYSNAVGMLEQVVKVAGVPAVYNNLGVLYAEVNDRPRSINAFREALARDVDYQPVRLNLERLKEIVALGADPVTREVESNNNPGLANIIAVGRPVEGAIAASMDDVDFFRVTTPPAPRDLILIEIENHSTTLAPVLKVFDADERLTGMGKTGAAGESVKLTISPSPNTAYFLQVSGYGGSAGAYTLRVLAQKAFDAYEPNDDIFNARRLTLGTPVEAGIMDDTDTDFFSFVSPRSGTVSIVINNRSTTLIPALSTFFPDMRSSGFGPDVQTPGGTLRHTLEVQENQTYFLQVWSRSSTAGKYSLLVE</sequence>
<dbReference type="InterPro" id="IPR011990">
    <property type="entry name" value="TPR-like_helical_dom_sf"/>
</dbReference>
<proteinExistence type="predicted"/>
<name>Q02CB2_SOLUE</name>
<keyword evidence="2" id="KW-0812">Transmembrane</keyword>
<feature type="repeat" description="TPR" evidence="1">
    <location>
        <begin position="117"/>
        <end position="150"/>
    </location>
</feature>